<dbReference type="PIRSF" id="PIRSF003101">
    <property type="entry name" value="FtsA"/>
    <property type="match status" value="1"/>
</dbReference>
<dbReference type="GO" id="GO:0032153">
    <property type="term" value="C:cell division site"/>
    <property type="evidence" value="ECO:0007669"/>
    <property type="project" value="UniProtKB-UniRule"/>
</dbReference>
<dbReference type="AlphaFoldDB" id="A0A1H9A3P8"/>
<dbReference type="SUPFAM" id="SSF53067">
    <property type="entry name" value="Actin-like ATPase domain"/>
    <property type="match status" value="2"/>
</dbReference>
<feature type="domain" description="SHS2" evidence="8">
    <location>
        <begin position="6"/>
        <end position="198"/>
    </location>
</feature>
<dbReference type="OrthoDB" id="9768127at2"/>
<dbReference type="InterPro" id="IPR050696">
    <property type="entry name" value="FtsA/MreB"/>
</dbReference>
<dbReference type="GO" id="GO:0043093">
    <property type="term" value="P:FtsZ-dependent cytokinesis"/>
    <property type="evidence" value="ECO:0007669"/>
    <property type="project" value="UniProtKB-UniRule"/>
</dbReference>
<dbReference type="PANTHER" id="PTHR32432:SF4">
    <property type="entry name" value="CELL DIVISION PROTEIN FTSA"/>
    <property type="match status" value="1"/>
</dbReference>
<accession>A0A1H9A3P8</accession>
<dbReference type="InterPro" id="IPR003494">
    <property type="entry name" value="SHS2_FtsA"/>
</dbReference>
<name>A0A1H9A3P8_9SPIR</name>
<sequence>MADGKVVGLDIGTSMIRVAIGEIDPDTGNIRIAGTASRKSAGLRNGVIVNIEDAKNAIKETIDAAEQNAGTTVESVITAIGGSQIESQNSRGTVPVSSANKSTKEISRADVERVIECATAIKVPDDREKLHVIPQNYIVDGIGGIQDPIHRMGTRLEAEVHIVTAAKTIIQNIRSCISRSDYILDGVMLKTLAQTQSVCHQDEMELGSILIDMGAGTTDVLLLLKGAPIGTFSIPVGGNLVTNDISVVGGISTAAAEKIKIENGCCWVDSITKDTDLDVILPGVGGRAPEIMKKSQLAQIIQARVEQIFTLVKVALKKNVGDSIKELSGNIILTGGGAMMEGVIDLAQKVFHTTSVRLGVPESLGGIEEDYKRPDFATVIGLVLANKSLASGKDRSRRTKGRPVHKEKQKGESVLKKIFKSLF</sequence>
<dbReference type="CDD" id="cd24048">
    <property type="entry name" value="ASKHA_NBD_FtsA"/>
    <property type="match status" value="1"/>
</dbReference>
<protein>
    <recommendedName>
        <fullName evidence="5 6">Cell division protein FtsA</fullName>
    </recommendedName>
</protein>
<comment type="subunit">
    <text evidence="5">Self-interacts. Interacts with FtsZ.</text>
</comment>
<evidence type="ECO:0000313" key="9">
    <source>
        <dbReference type="EMBL" id="SEP70618.1"/>
    </source>
</evidence>
<evidence type="ECO:0000256" key="3">
    <source>
        <dbReference type="ARBA" id="ARBA00023136"/>
    </source>
</evidence>
<gene>
    <name evidence="5" type="primary">ftsA</name>
    <name evidence="9" type="ORF">SAMN04487977_101174</name>
</gene>
<dbReference type="eggNOG" id="COG0849">
    <property type="taxonomic scope" value="Bacteria"/>
</dbReference>
<evidence type="ECO:0000256" key="5">
    <source>
        <dbReference type="HAMAP-Rule" id="MF_02033"/>
    </source>
</evidence>
<dbReference type="EMBL" id="FOFU01000001">
    <property type="protein sequence ID" value="SEP70618.1"/>
    <property type="molecule type" value="Genomic_DNA"/>
</dbReference>
<dbReference type="SMART" id="SM00842">
    <property type="entry name" value="FtsA"/>
    <property type="match status" value="1"/>
</dbReference>
<evidence type="ECO:0000256" key="1">
    <source>
        <dbReference type="ARBA" id="ARBA00022475"/>
    </source>
</evidence>
<dbReference type="PANTHER" id="PTHR32432">
    <property type="entry name" value="CELL DIVISION PROTEIN FTSA-RELATED"/>
    <property type="match status" value="1"/>
</dbReference>
<dbReference type="NCBIfam" id="TIGR01174">
    <property type="entry name" value="ftsA"/>
    <property type="match status" value="1"/>
</dbReference>
<keyword evidence="2 5" id="KW-0132">Cell division</keyword>
<dbReference type="GO" id="GO:0009898">
    <property type="term" value="C:cytoplasmic side of plasma membrane"/>
    <property type="evidence" value="ECO:0007669"/>
    <property type="project" value="UniProtKB-UniRule"/>
</dbReference>
<keyword evidence="10" id="KW-1185">Reference proteome</keyword>
<comment type="function">
    <text evidence="5 6">Cell division protein that is involved in the assembly of the Z ring. May serve as a membrane anchor for the Z ring.</text>
</comment>
<dbReference type="Pfam" id="PF02491">
    <property type="entry name" value="SHS2_FTSA"/>
    <property type="match status" value="1"/>
</dbReference>
<keyword evidence="4 5" id="KW-0131">Cell cycle</keyword>
<dbReference type="InterPro" id="IPR020823">
    <property type="entry name" value="Cell_div_FtsA"/>
</dbReference>
<dbReference type="Pfam" id="PF14450">
    <property type="entry name" value="FtsA"/>
    <property type="match status" value="1"/>
</dbReference>
<dbReference type="HAMAP" id="MF_02033">
    <property type="entry name" value="FtsA"/>
    <property type="match status" value="1"/>
</dbReference>
<evidence type="ECO:0000256" key="2">
    <source>
        <dbReference type="ARBA" id="ARBA00022618"/>
    </source>
</evidence>
<dbReference type="Gene3D" id="3.30.420.40">
    <property type="match status" value="2"/>
</dbReference>
<evidence type="ECO:0000256" key="4">
    <source>
        <dbReference type="ARBA" id="ARBA00023306"/>
    </source>
</evidence>
<dbReference type="RefSeq" id="WP_074640018.1">
    <property type="nucleotide sequence ID" value="NZ_AP025286.1"/>
</dbReference>
<evidence type="ECO:0000259" key="8">
    <source>
        <dbReference type="SMART" id="SM00842"/>
    </source>
</evidence>
<comment type="similarity">
    <text evidence="5 6">Belongs to the FtsA/MreB family.</text>
</comment>
<comment type="subcellular location">
    <subcellularLocation>
        <location evidence="5">Cell membrane</location>
        <topology evidence="5">Peripheral membrane protein</topology>
        <orientation evidence="5">Cytoplasmic side</orientation>
    </subcellularLocation>
    <text evidence="5">Localizes to the Z ring in an FtsZ-dependent manner. Targeted to the membrane through a conserved C-terminal amphipathic helix.</text>
</comment>
<reference evidence="9 10" key="1">
    <citation type="submission" date="2016-10" db="EMBL/GenBank/DDBJ databases">
        <authorList>
            <person name="de Groot N.N."/>
        </authorList>
    </citation>
    <scope>NUCLEOTIDE SEQUENCE [LARGE SCALE GENOMIC DNA]</scope>
    <source>
        <strain evidence="9 10">B25</strain>
    </source>
</reference>
<evidence type="ECO:0000313" key="10">
    <source>
        <dbReference type="Proteomes" id="UP000182360"/>
    </source>
</evidence>
<proteinExistence type="inferred from homology"/>
<evidence type="ECO:0000256" key="6">
    <source>
        <dbReference type="PIRNR" id="PIRNR003101"/>
    </source>
</evidence>
<keyword evidence="1 5" id="KW-1003">Cell membrane</keyword>
<feature type="region of interest" description="Disordered" evidence="7">
    <location>
        <begin position="391"/>
        <end position="411"/>
    </location>
</feature>
<keyword evidence="3 5" id="KW-0472">Membrane</keyword>
<dbReference type="STRING" id="163.SAMN04487775_10823"/>
<organism evidence="9 10">
    <name type="scientific">Treponema bryantii</name>
    <dbReference type="NCBI Taxonomy" id="163"/>
    <lineage>
        <taxon>Bacteria</taxon>
        <taxon>Pseudomonadati</taxon>
        <taxon>Spirochaetota</taxon>
        <taxon>Spirochaetia</taxon>
        <taxon>Spirochaetales</taxon>
        <taxon>Treponemataceae</taxon>
        <taxon>Treponema</taxon>
    </lineage>
</organism>
<dbReference type="InterPro" id="IPR043129">
    <property type="entry name" value="ATPase_NBD"/>
</dbReference>
<dbReference type="Proteomes" id="UP000182360">
    <property type="component" value="Unassembled WGS sequence"/>
</dbReference>
<evidence type="ECO:0000256" key="7">
    <source>
        <dbReference type="SAM" id="MobiDB-lite"/>
    </source>
</evidence>